<dbReference type="Proteomes" id="UP000239800">
    <property type="component" value="Unassembled WGS sequence"/>
</dbReference>
<reference evidence="1 2" key="1">
    <citation type="submission" date="2016-11" db="EMBL/GenBank/DDBJ databases">
        <title>Trade-off between light-utilization and light-protection in marine flavobacteria.</title>
        <authorList>
            <person name="Kumagai Y."/>
        </authorList>
    </citation>
    <scope>NUCLEOTIDE SEQUENCE [LARGE SCALE GENOMIC DNA]</scope>
    <source>
        <strain evidence="1 2">NBRC 107741</strain>
    </source>
</reference>
<evidence type="ECO:0008006" key="3">
    <source>
        <dbReference type="Google" id="ProtNLM"/>
    </source>
</evidence>
<sequence length="145" mass="17786">MWRKREGKITFLSRFRNEQRWQEVLDANGDVDRIRFSNRIRFLMSLSWRVFTNPKMPALVLSDEILFHFGKEIVFNAMDQNRTFIGINQRLSKDLTFDLGYMLVYQQRYSGFEYDMNHTFRLFFYYSPDWRKEKDRPHYSIPGDE</sequence>
<proteinExistence type="predicted"/>
<keyword evidence="2" id="KW-1185">Reference proteome</keyword>
<dbReference type="InterPro" id="IPR019619">
    <property type="entry name" value="DUF2490"/>
</dbReference>
<dbReference type="AlphaFoldDB" id="A0A2S7KPM0"/>
<protein>
    <recommendedName>
        <fullName evidence="3">DUF2490 domain-containing protein</fullName>
    </recommendedName>
</protein>
<gene>
    <name evidence="1" type="ORF">BST85_06375</name>
</gene>
<name>A0A2S7KPM0_9FLAO</name>
<evidence type="ECO:0000313" key="1">
    <source>
        <dbReference type="EMBL" id="PQB04565.1"/>
    </source>
</evidence>
<accession>A0A2S7KPM0</accession>
<dbReference type="EMBL" id="MQUB01000001">
    <property type="protein sequence ID" value="PQB04565.1"/>
    <property type="molecule type" value="Genomic_DNA"/>
</dbReference>
<comment type="caution">
    <text evidence="1">The sequence shown here is derived from an EMBL/GenBank/DDBJ whole genome shotgun (WGS) entry which is preliminary data.</text>
</comment>
<dbReference type="Pfam" id="PF10677">
    <property type="entry name" value="DUF2490"/>
    <property type="match status" value="1"/>
</dbReference>
<organism evidence="1 2">
    <name type="scientific">Aureitalea marina</name>
    <dbReference type="NCBI Taxonomy" id="930804"/>
    <lineage>
        <taxon>Bacteria</taxon>
        <taxon>Pseudomonadati</taxon>
        <taxon>Bacteroidota</taxon>
        <taxon>Flavobacteriia</taxon>
        <taxon>Flavobacteriales</taxon>
        <taxon>Flavobacteriaceae</taxon>
        <taxon>Aureitalea</taxon>
    </lineage>
</organism>
<evidence type="ECO:0000313" key="2">
    <source>
        <dbReference type="Proteomes" id="UP000239800"/>
    </source>
</evidence>